<proteinExistence type="predicted"/>
<dbReference type="InterPro" id="IPR036390">
    <property type="entry name" value="WH_DNA-bd_sf"/>
</dbReference>
<evidence type="ECO:0000313" key="3">
    <source>
        <dbReference type="Proteomes" id="UP001307760"/>
    </source>
</evidence>
<keyword evidence="3" id="KW-1185">Reference proteome</keyword>
<sequence length="306" mass="32373">MAYGVISVPLRRELTSCVLNRDRLGATPEHALLWLFIGTEQVCLPCCRRCDPGRSICGIPAMADVSTSESLAIHPGDVRIIRALQVAPRASVSSTAVALGLAEGTINRRYRRLYADGVIRVGGLAGAGQQLAQERGSLTSMSTPAPPSWSVQRVSRRLAHAGHRGRRQRGGRGRRRSGGLRILRRASRPRPAAHSVVAGLAEPIGQLQGGVDDRLAHLRQDWFGPAVALRVDGGEGAAADKGQDGGSARVPCVSAGVVVAGEDVPGSESSLPRTQRPAIVMMPRSRAGSRGIMTIGIPRHREAAAQ</sequence>
<dbReference type="Gene3D" id="1.10.10.10">
    <property type="entry name" value="Winged helix-like DNA-binding domain superfamily/Winged helix DNA-binding domain"/>
    <property type="match status" value="1"/>
</dbReference>
<organism evidence="2 3">
    <name type="scientific">Streptomyces bugieae</name>
    <dbReference type="NCBI Taxonomy" id="3098223"/>
    <lineage>
        <taxon>Bacteria</taxon>
        <taxon>Bacillati</taxon>
        <taxon>Actinomycetota</taxon>
        <taxon>Actinomycetes</taxon>
        <taxon>Kitasatosporales</taxon>
        <taxon>Streptomycetaceae</taxon>
        <taxon>Streptomyces</taxon>
    </lineage>
</organism>
<dbReference type="EMBL" id="JAZBJP010000025">
    <property type="protein sequence ID" value="MEE4423334.1"/>
    <property type="molecule type" value="Genomic_DNA"/>
</dbReference>
<gene>
    <name evidence="2" type="ORF">V2J85_28895</name>
</gene>
<evidence type="ECO:0000313" key="2">
    <source>
        <dbReference type="EMBL" id="MEE4423334.1"/>
    </source>
</evidence>
<feature type="region of interest" description="Disordered" evidence="1">
    <location>
        <begin position="158"/>
        <end position="178"/>
    </location>
</feature>
<accession>A0ABU7NWX1</accession>
<dbReference type="RefSeq" id="WP_330823168.1">
    <property type="nucleotide sequence ID" value="NZ_JAZBJP010000025.1"/>
</dbReference>
<dbReference type="InterPro" id="IPR036388">
    <property type="entry name" value="WH-like_DNA-bd_sf"/>
</dbReference>
<dbReference type="Pfam" id="PF13412">
    <property type="entry name" value="HTH_24"/>
    <property type="match status" value="1"/>
</dbReference>
<name>A0ABU7NWX1_9ACTN</name>
<protein>
    <submittedName>
        <fullName evidence="2">Winged helix-turn-helix domain-containing protein</fullName>
    </submittedName>
</protein>
<dbReference type="Proteomes" id="UP001307760">
    <property type="component" value="Unassembled WGS sequence"/>
</dbReference>
<dbReference type="SUPFAM" id="SSF46785">
    <property type="entry name" value="Winged helix' DNA-binding domain"/>
    <property type="match status" value="1"/>
</dbReference>
<evidence type="ECO:0000256" key="1">
    <source>
        <dbReference type="SAM" id="MobiDB-lite"/>
    </source>
</evidence>
<reference evidence="2 3" key="1">
    <citation type="submission" date="2023-12" db="EMBL/GenBank/DDBJ databases">
        <title>30 novel species of actinomycetes from the DSMZ collection.</title>
        <authorList>
            <person name="Nouioui I."/>
        </authorList>
    </citation>
    <scope>NUCLEOTIDE SEQUENCE [LARGE SCALE GENOMIC DNA]</scope>
    <source>
        <strain evidence="2 3">DSM 41528</strain>
    </source>
</reference>
<comment type="caution">
    <text evidence="2">The sequence shown here is derived from an EMBL/GenBank/DDBJ whole genome shotgun (WGS) entry which is preliminary data.</text>
</comment>